<dbReference type="NCBIfam" id="NF011990">
    <property type="entry name" value="PRK15446.2-6"/>
    <property type="match status" value="1"/>
</dbReference>
<gene>
    <name evidence="2" type="ORF">FRZ44_28130</name>
</gene>
<dbReference type="InterPro" id="IPR013108">
    <property type="entry name" value="Amidohydro_3"/>
</dbReference>
<dbReference type="OrthoDB" id="9785413at2"/>
<dbReference type="NCBIfam" id="NF011987">
    <property type="entry name" value="PRK15446.2-3"/>
    <property type="match status" value="1"/>
</dbReference>
<dbReference type="EMBL" id="CP042906">
    <property type="protein sequence ID" value="QEX17513.1"/>
    <property type="molecule type" value="Genomic_DNA"/>
</dbReference>
<dbReference type="SUPFAM" id="SSF51556">
    <property type="entry name" value="Metallo-dependent hydrolases"/>
    <property type="match status" value="1"/>
</dbReference>
<dbReference type="GO" id="GO:0019700">
    <property type="term" value="P:organic phosphonate catabolic process"/>
    <property type="evidence" value="ECO:0007669"/>
    <property type="project" value="InterPro"/>
</dbReference>
<dbReference type="NCBIfam" id="NF011981">
    <property type="entry name" value="PRK15446.1-2"/>
    <property type="match status" value="1"/>
</dbReference>
<organism evidence="2 3">
    <name type="scientific">Hypericibacter terrae</name>
    <dbReference type="NCBI Taxonomy" id="2602015"/>
    <lineage>
        <taxon>Bacteria</taxon>
        <taxon>Pseudomonadati</taxon>
        <taxon>Pseudomonadota</taxon>
        <taxon>Alphaproteobacteria</taxon>
        <taxon>Rhodospirillales</taxon>
        <taxon>Dongiaceae</taxon>
        <taxon>Hypericibacter</taxon>
    </lineage>
</organism>
<dbReference type="InterPro" id="IPR032466">
    <property type="entry name" value="Metal_Hydrolase"/>
</dbReference>
<dbReference type="InterPro" id="IPR011059">
    <property type="entry name" value="Metal-dep_hydrolase_composite"/>
</dbReference>
<accession>A0A5J6MJE0</accession>
<dbReference type="SUPFAM" id="SSF51338">
    <property type="entry name" value="Composite domain of metallo-dependent hydrolases"/>
    <property type="match status" value="1"/>
</dbReference>
<keyword evidence="2" id="KW-0378">Hydrolase</keyword>
<dbReference type="Gene3D" id="2.30.40.10">
    <property type="entry name" value="Urease, subunit C, domain 1"/>
    <property type="match status" value="1"/>
</dbReference>
<dbReference type="Pfam" id="PF07969">
    <property type="entry name" value="Amidohydro_3"/>
    <property type="match status" value="1"/>
</dbReference>
<dbReference type="PANTHER" id="PTHR43135">
    <property type="entry name" value="ALPHA-D-RIBOSE 1-METHYLPHOSPHONATE 5-TRIPHOSPHATE DIPHOSPHATASE"/>
    <property type="match status" value="1"/>
</dbReference>
<keyword evidence="3" id="KW-1185">Reference proteome</keyword>
<dbReference type="Proteomes" id="UP000326202">
    <property type="component" value="Chromosome"/>
</dbReference>
<dbReference type="RefSeq" id="WP_151177768.1">
    <property type="nucleotide sequence ID" value="NZ_CP042906.1"/>
</dbReference>
<evidence type="ECO:0000313" key="2">
    <source>
        <dbReference type="EMBL" id="QEX17513.1"/>
    </source>
</evidence>
<dbReference type="AlphaFoldDB" id="A0A5J6MJE0"/>
<protein>
    <submittedName>
        <fullName evidence="2">Amidohydrolase</fullName>
    </submittedName>
</protein>
<proteinExistence type="predicted"/>
<dbReference type="NCBIfam" id="TIGR02318">
    <property type="entry name" value="phosphono_phnM"/>
    <property type="match status" value="1"/>
</dbReference>
<dbReference type="KEGG" id="htq:FRZ44_28130"/>
<evidence type="ECO:0000259" key="1">
    <source>
        <dbReference type="Pfam" id="PF07969"/>
    </source>
</evidence>
<feature type="domain" description="Amidohydrolase 3" evidence="1">
    <location>
        <begin position="90"/>
        <end position="360"/>
    </location>
</feature>
<dbReference type="Gene3D" id="3.20.20.140">
    <property type="entry name" value="Metal-dependent hydrolases"/>
    <property type="match status" value="2"/>
</dbReference>
<dbReference type="PIRSF" id="PIRSF038971">
    <property type="entry name" value="PhnM"/>
    <property type="match status" value="1"/>
</dbReference>
<dbReference type="InterPro" id="IPR051781">
    <property type="entry name" value="Metallo-dep_Hydrolase"/>
</dbReference>
<dbReference type="GO" id="GO:0016810">
    <property type="term" value="F:hydrolase activity, acting on carbon-nitrogen (but not peptide) bonds"/>
    <property type="evidence" value="ECO:0007669"/>
    <property type="project" value="InterPro"/>
</dbReference>
<dbReference type="NCBIfam" id="NF011984">
    <property type="entry name" value="PRK15446.1-5"/>
    <property type="match status" value="1"/>
</dbReference>
<evidence type="ECO:0000313" key="3">
    <source>
        <dbReference type="Proteomes" id="UP000326202"/>
    </source>
</evidence>
<dbReference type="InterPro" id="IPR012696">
    <property type="entry name" value="PhnM"/>
</dbReference>
<sequence>MNTETILTNACLVLPDEILDGTLVIRDGRIVEIEEGVSRLESAIDCEGDYVIPGMVELHTDNLDKHIAPRPRVHWPARSAVVAHDAQIATAGITTVFDSVAIGDIHRESDRIETLTAMAAGLEECQRENMLRVAHFLHLRCEISHGELPAHLERLAQHPCLKLVSLMDHTPGQRQFATLAQYESYYKGKYQMSDADLASFVQRCLNDRAFHGDNNRAAVIELVRERGLKLASHDDATVQHAEEAAAAGAVVAEFPTTQVAALALREHGIGILSGAPNVVRGGSHSGNISAIDLARDGLVDILSSDYVPTSLLPAAFRLVEELGYSLPAAIRMVATRPADAMGLSDRGRIAPGLRADLVRVAERGGLPLVRAVWRQGERVA</sequence>
<name>A0A5J6MJE0_9PROT</name>
<dbReference type="PANTHER" id="PTHR43135:SF3">
    <property type="entry name" value="ALPHA-D-RIBOSE 1-METHYLPHOSPHONATE 5-TRIPHOSPHATE DIPHOSPHATASE"/>
    <property type="match status" value="1"/>
</dbReference>
<dbReference type="NCBIfam" id="NF011983">
    <property type="entry name" value="PRK15446.1-4"/>
    <property type="match status" value="1"/>
</dbReference>
<reference evidence="2 3" key="1">
    <citation type="submission" date="2019-08" db="EMBL/GenBank/DDBJ databases">
        <title>Hyperibacter terrae gen. nov., sp. nov. and Hyperibacter viscosus sp. nov., two new members in the family Rhodospirillaceae isolated from the rhizosphere of Hypericum perforatum.</title>
        <authorList>
            <person name="Noviana Z."/>
        </authorList>
    </citation>
    <scope>NUCLEOTIDE SEQUENCE [LARGE SCALE GENOMIC DNA]</scope>
    <source>
        <strain evidence="2 3">R5913</strain>
    </source>
</reference>